<dbReference type="SUPFAM" id="SSF56784">
    <property type="entry name" value="HAD-like"/>
    <property type="match status" value="1"/>
</dbReference>
<dbReference type="PROSITE" id="PS50969">
    <property type="entry name" value="FCP1"/>
    <property type="match status" value="1"/>
</dbReference>
<dbReference type="SMART" id="SM00577">
    <property type="entry name" value="CPDc"/>
    <property type="match status" value="1"/>
</dbReference>
<name>A0AAD9CUN1_PAPLA</name>
<feature type="region of interest" description="Disordered" evidence="1">
    <location>
        <begin position="1"/>
        <end position="160"/>
    </location>
</feature>
<feature type="region of interest" description="Disordered" evidence="1">
    <location>
        <begin position="482"/>
        <end position="612"/>
    </location>
</feature>
<evidence type="ECO:0000256" key="1">
    <source>
        <dbReference type="SAM" id="MobiDB-lite"/>
    </source>
</evidence>
<feature type="compositionally biased region" description="Basic and acidic residues" evidence="1">
    <location>
        <begin position="34"/>
        <end position="51"/>
    </location>
</feature>
<dbReference type="InterPro" id="IPR023214">
    <property type="entry name" value="HAD_sf"/>
</dbReference>
<feature type="compositionally biased region" description="Low complexity" evidence="1">
    <location>
        <begin position="105"/>
        <end position="116"/>
    </location>
</feature>
<dbReference type="Gene3D" id="3.40.50.1000">
    <property type="entry name" value="HAD superfamily/HAD-like"/>
    <property type="match status" value="1"/>
</dbReference>
<reference evidence="3" key="1">
    <citation type="submission" date="2023-02" db="EMBL/GenBank/DDBJ databases">
        <title>Identification and recombinant expression of a fungal hydrolase from Papiliotrema laurentii that hydrolyzes apple cutin and clears colloidal polyester polyurethane.</title>
        <authorList>
            <consortium name="DOE Joint Genome Institute"/>
            <person name="Roman V.A."/>
            <person name="Bojanowski C."/>
            <person name="Crable B.R."/>
            <person name="Wagner D.N."/>
            <person name="Hung C.S."/>
            <person name="Nadeau L.J."/>
            <person name="Schratz L."/>
            <person name="Haridas S."/>
            <person name="Pangilinan J."/>
            <person name="Lipzen A."/>
            <person name="Na H."/>
            <person name="Yan M."/>
            <person name="Ng V."/>
            <person name="Grigoriev I.V."/>
            <person name="Spatafora J.W."/>
            <person name="Barlow D."/>
            <person name="Biffinger J."/>
            <person name="Kelley-Loughnane N."/>
            <person name="Varaljay V.A."/>
            <person name="Crookes-Goodson W.J."/>
        </authorList>
    </citation>
    <scope>NUCLEOTIDE SEQUENCE</scope>
    <source>
        <strain evidence="3">5307AH</strain>
    </source>
</reference>
<feature type="domain" description="FCP1 homology" evidence="2">
    <location>
        <begin position="180"/>
        <end position="385"/>
    </location>
</feature>
<dbReference type="InterPro" id="IPR050365">
    <property type="entry name" value="TIM50"/>
</dbReference>
<keyword evidence="4" id="KW-1185">Reference proteome</keyword>
<accession>A0AAD9CUN1</accession>
<evidence type="ECO:0000313" key="4">
    <source>
        <dbReference type="Proteomes" id="UP001182556"/>
    </source>
</evidence>
<dbReference type="InterPro" id="IPR004274">
    <property type="entry name" value="FCP1_dom"/>
</dbReference>
<dbReference type="AlphaFoldDB" id="A0AAD9CUN1"/>
<feature type="compositionally biased region" description="Basic and acidic residues" evidence="1">
    <location>
        <begin position="602"/>
        <end position="612"/>
    </location>
</feature>
<evidence type="ECO:0000259" key="2">
    <source>
        <dbReference type="PROSITE" id="PS50969"/>
    </source>
</evidence>
<comment type="caution">
    <text evidence="3">The sequence shown here is derived from an EMBL/GenBank/DDBJ whole genome shotgun (WGS) entry which is preliminary data.</text>
</comment>
<protein>
    <recommendedName>
        <fullName evidence="2">FCP1 homology domain-containing protein</fullName>
    </recommendedName>
</protein>
<feature type="compositionally biased region" description="Basic and acidic residues" evidence="1">
    <location>
        <begin position="1"/>
        <end position="24"/>
    </location>
</feature>
<feature type="compositionally biased region" description="Low complexity" evidence="1">
    <location>
        <begin position="514"/>
        <end position="527"/>
    </location>
</feature>
<dbReference type="PANTHER" id="PTHR12210">
    <property type="entry name" value="DULLARD PROTEIN PHOSPHATASE"/>
    <property type="match status" value="1"/>
</dbReference>
<dbReference type="InterPro" id="IPR036412">
    <property type="entry name" value="HAD-like_sf"/>
</dbReference>
<feature type="compositionally biased region" description="Basic and acidic residues" evidence="1">
    <location>
        <begin position="565"/>
        <end position="580"/>
    </location>
</feature>
<proteinExistence type="predicted"/>
<gene>
    <name evidence="3" type="ORF">DB88DRAFT_112611</name>
</gene>
<sequence length="612" mass="68166">MSRPRDASKMSYRRSERGRPEYNGDHGAPGYHTYEGRRHDYAPRRDGEGHHGPAYPHPQSFEHHHYTPPPSNPSGPYGMRRSPPQTLPPFPPSQFVQQRGYHSNSPSRGGSPGPQRSDGRYVPPHLRGSTPEPSTAPPSGPASPSFRGPRKEPAPYVPTLPPPEYLELSRPVTKLTSPSSSIIPKLLVLDLNGALIYRSGSRSTERTIYPRPYLGNFLEYLFGPQPNVPVHADFDSDSRPWEVFVWSSAQPHNVRAMVETGFGRKWTEGVFDNVNSENASAGEKGEGRLLGVWARDKMDLSSNDYNRKVQTFKDLRKVLTHLAEPDTGSSRPPRVFDEKRVFLLDDSPLKAVNQPWNQLVVPEYGIKEFQASKEAIRLDDPLAEGSGMDRALLAVIGILEELRTVGNIPAWVRGGGLMANQKDDIDSAVSRLSVDRDTEVTMEDLPSHESFQHWHTVPSIFQYWVEKGMKALESRGIEVDHGLDNAGRSKHARTAPTRADSPPGHYPTAYQNTRRAWSPSAPSSPARDGLRSPSPDRSSRAGTPKQSDSHRRYFSSEARPSADGSRPRAFDNESPSRPDLRQVANAEDTLQSAPRLHIPRGIRTDSWRPGSD</sequence>
<dbReference type="EMBL" id="JAODAN010000012">
    <property type="protein sequence ID" value="KAK1920903.1"/>
    <property type="molecule type" value="Genomic_DNA"/>
</dbReference>
<dbReference type="Proteomes" id="UP001182556">
    <property type="component" value="Unassembled WGS sequence"/>
</dbReference>
<organism evidence="3 4">
    <name type="scientific">Papiliotrema laurentii</name>
    <name type="common">Cryptococcus laurentii</name>
    <dbReference type="NCBI Taxonomy" id="5418"/>
    <lineage>
        <taxon>Eukaryota</taxon>
        <taxon>Fungi</taxon>
        <taxon>Dikarya</taxon>
        <taxon>Basidiomycota</taxon>
        <taxon>Agaricomycotina</taxon>
        <taxon>Tremellomycetes</taxon>
        <taxon>Tremellales</taxon>
        <taxon>Rhynchogastremaceae</taxon>
        <taxon>Papiliotrema</taxon>
    </lineage>
</organism>
<dbReference type="Pfam" id="PF03031">
    <property type="entry name" value="NIF"/>
    <property type="match status" value="1"/>
</dbReference>
<evidence type="ECO:0000313" key="3">
    <source>
        <dbReference type="EMBL" id="KAK1920903.1"/>
    </source>
</evidence>